<dbReference type="Gene3D" id="3.60.21.10">
    <property type="match status" value="1"/>
</dbReference>
<evidence type="ECO:0000313" key="3">
    <source>
        <dbReference type="Proteomes" id="UP001597083"/>
    </source>
</evidence>
<feature type="compositionally biased region" description="Low complexity" evidence="1">
    <location>
        <begin position="165"/>
        <end position="174"/>
    </location>
</feature>
<gene>
    <name evidence="2" type="ORF">ACFQ07_33830</name>
</gene>
<dbReference type="InterPro" id="IPR029052">
    <property type="entry name" value="Metallo-depent_PP-like"/>
</dbReference>
<feature type="region of interest" description="Disordered" evidence="1">
    <location>
        <begin position="136"/>
        <end position="174"/>
    </location>
</feature>
<keyword evidence="3" id="KW-1185">Reference proteome</keyword>
<keyword evidence="2" id="KW-0269">Exonuclease</keyword>
<dbReference type="EMBL" id="JBHTIR010004389">
    <property type="protein sequence ID" value="MFD0857233.1"/>
    <property type="molecule type" value="Genomic_DNA"/>
</dbReference>
<keyword evidence="2" id="KW-0378">Hydrolase</keyword>
<organism evidence="2 3">
    <name type="scientific">Actinomadura adrarensis</name>
    <dbReference type="NCBI Taxonomy" id="1819600"/>
    <lineage>
        <taxon>Bacteria</taxon>
        <taxon>Bacillati</taxon>
        <taxon>Actinomycetota</taxon>
        <taxon>Actinomycetes</taxon>
        <taxon>Streptosporangiales</taxon>
        <taxon>Thermomonosporaceae</taxon>
        <taxon>Actinomadura</taxon>
    </lineage>
</organism>
<sequence>MKILHAVDLHIDSPLRGLSAYEDAPEENLRLATRTALENLVRLAIETPVDAVLLAGDVYDGDWPDYQTGLYFSRRERDSGGPEPKAIEPRDSETGDASWHSSGSTTGSRGSGIGLRATGHRAMLLADRAEVSALRGSPAAASGIEIAPVVPGRIGPDPAGAFDQPSSWSSASPS</sequence>
<keyword evidence="2" id="KW-0540">Nuclease</keyword>
<comment type="caution">
    <text evidence="2">The sequence shown here is derived from an EMBL/GenBank/DDBJ whole genome shotgun (WGS) entry which is preliminary data.</text>
</comment>
<evidence type="ECO:0000313" key="2">
    <source>
        <dbReference type="EMBL" id="MFD0857233.1"/>
    </source>
</evidence>
<evidence type="ECO:0000256" key="1">
    <source>
        <dbReference type="SAM" id="MobiDB-lite"/>
    </source>
</evidence>
<reference evidence="3" key="1">
    <citation type="journal article" date="2019" name="Int. J. Syst. Evol. Microbiol.">
        <title>The Global Catalogue of Microorganisms (GCM) 10K type strain sequencing project: providing services to taxonomists for standard genome sequencing and annotation.</title>
        <authorList>
            <consortium name="The Broad Institute Genomics Platform"/>
            <consortium name="The Broad Institute Genome Sequencing Center for Infectious Disease"/>
            <person name="Wu L."/>
            <person name="Ma J."/>
        </authorList>
    </citation>
    <scope>NUCLEOTIDE SEQUENCE [LARGE SCALE GENOMIC DNA]</scope>
    <source>
        <strain evidence="3">JCM 31696</strain>
    </source>
</reference>
<protein>
    <submittedName>
        <fullName evidence="2">Exonuclease SbcCD subunit D</fullName>
    </submittedName>
</protein>
<name>A0ABW3CRQ5_9ACTN</name>
<proteinExistence type="predicted"/>
<dbReference type="GO" id="GO:0004527">
    <property type="term" value="F:exonuclease activity"/>
    <property type="evidence" value="ECO:0007669"/>
    <property type="project" value="UniProtKB-KW"/>
</dbReference>
<feature type="compositionally biased region" description="Basic and acidic residues" evidence="1">
    <location>
        <begin position="74"/>
        <end position="93"/>
    </location>
</feature>
<dbReference type="SUPFAM" id="SSF56300">
    <property type="entry name" value="Metallo-dependent phosphatases"/>
    <property type="match status" value="1"/>
</dbReference>
<dbReference type="Proteomes" id="UP001597083">
    <property type="component" value="Unassembled WGS sequence"/>
</dbReference>
<accession>A0ABW3CRQ5</accession>
<feature type="region of interest" description="Disordered" evidence="1">
    <location>
        <begin position="74"/>
        <end position="114"/>
    </location>
</feature>